<name>A0A8J8MQU5_9FIRM</name>
<evidence type="ECO:0000313" key="2">
    <source>
        <dbReference type="Proteomes" id="UP000683246"/>
    </source>
</evidence>
<keyword evidence="1" id="KW-0614">Plasmid</keyword>
<gene>
    <name evidence="1" type="ORF">HZI73_26375</name>
</gene>
<organism evidence="1 2">
    <name type="scientific">Vallitalea pronyensis</name>
    <dbReference type="NCBI Taxonomy" id="1348613"/>
    <lineage>
        <taxon>Bacteria</taxon>
        <taxon>Bacillati</taxon>
        <taxon>Bacillota</taxon>
        <taxon>Clostridia</taxon>
        <taxon>Lachnospirales</taxon>
        <taxon>Vallitaleaceae</taxon>
        <taxon>Vallitalea</taxon>
    </lineage>
</organism>
<protein>
    <submittedName>
        <fullName evidence="1">Uncharacterized protein</fullName>
    </submittedName>
</protein>
<dbReference type="KEGG" id="vpy:HZI73_26375"/>
<geneLocation type="plasmid" evidence="1 2">
    <name>pVpro</name>
</geneLocation>
<accession>A0A8J8MQU5</accession>
<dbReference type="RefSeq" id="WP_212698975.1">
    <property type="nucleotide sequence ID" value="NZ_CP058650.1"/>
</dbReference>
<dbReference type="Proteomes" id="UP000683246">
    <property type="component" value="Plasmid pVpro"/>
</dbReference>
<proteinExistence type="predicted"/>
<evidence type="ECO:0000313" key="1">
    <source>
        <dbReference type="EMBL" id="QUI25942.1"/>
    </source>
</evidence>
<dbReference type="AlphaFoldDB" id="A0A8J8MQU5"/>
<reference evidence="1" key="1">
    <citation type="submission" date="2020-07" db="EMBL/GenBank/DDBJ databases">
        <title>Vallitalea pronyensis genome.</title>
        <authorList>
            <person name="Postec A."/>
        </authorList>
    </citation>
    <scope>NUCLEOTIDE SEQUENCE</scope>
    <source>
        <strain evidence="1">FatNI3</strain>
        <plasmid evidence="1">pVpro</plasmid>
    </source>
</reference>
<sequence length="222" mass="25350">MGKNKDTNIQFKIDEIGKCIKSFSIDEEMQLCDKCHIRYGCGENHDIHMYDTGICSKCGKLDDVVSCTIAKLVKAHGIDELDYHSLGGKRLAKNEIEVINEIWEKSIKENDEDSQLIMLPDKFRDEEILKAVANGFYGKEMKESLEIVASKPRKYNSALIDEKTIKELDGKVIKIDPKNSGIINPFDIGEYTFDGYTIDDLMKDWRENDRSKTGLLNIETKD</sequence>
<keyword evidence="2" id="KW-1185">Reference proteome</keyword>
<dbReference type="EMBL" id="CP058650">
    <property type="protein sequence ID" value="QUI25942.1"/>
    <property type="molecule type" value="Genomic_DNA"/>
</dbReference>